<geneLocation type="mitochondrion" evidence="9"/>
<sequence>MLVNFQEESLISLATTSQTFLFQNDFQSLLPEIFLVTAVIFLLVYGVVFSTSKEKNYPLLLTNISWLSLLACILTFGLLLNSPVENAILCYNTLIIDDFTTFLKGLVLFSSFFCIFMSLDYIKQESINAFECIILLILSTSSMLFLVSSADFISLYLAVEAQSLCFYVVAAIKRNSEFSTEAGLKYFLLGAFSSGLLLFGCSLIYGFTGVTNFSELARIFTGGTQEILTATTSLPACELGMVFLLVGFLFKITAVPFHMWSPDVYEGAPTPITAFFLIVPKAALFGVFLRIFLESFYDFILPWQKIILVSSICSMILGSVAALSQTRIKRLLAYSSIGHVGYLLAGFACGTIEGIQALLIYLFVYVFMNINMFAFLLCGMRRENMQIVGRVKYITDLAFLAKTQPILALTFTITMFSMAGIPPLAGFYSKAYLFFAAMSSNLYVLAVIGVLCSVLSCFYYIRLVKIMYFEGPKNWCSFSRIPIENAITLAITLFFILFFMFYPTPLHLITHKIALTLCL</sequence>
<dbReference type="InterPro" id="IPR010096">
    <property type="entry name" value="NADH-Q_OxRdtase_suN/2"/>
</dbReference>
<dbReference type="PRINTS" id="PR01434">
    <property type="entry name" value="NADHDHGNASE5"/>
</dbReference>
<dbReference type="GO" id="GO:0008137">
    <property type="term" value="F:NADH dehydrogenase (ubiquinone) activity"/>
    <property type="evidence" value="ECO:0007669"/>
    <property type="project" value="InterPro"/>
</dbReference>
<feature type="transmembrane region" description="Helical" evidence="7">
    <location>
        <begin position="441"/>
        <end position="461"/>
    </location>
</feature>
<feature type="transmembrane region" description="Helical" evidence="7">
    <location>
        <begin position="399"/>
        <end position="421"/>
    </location>
</feature>
<evidence type="ECO:0000256" key="5">
    <source>
        <dbReference type="ARBA" id="ARBA00023027"/>
    </source>
</evidence>
<keyword evidence="5" id="KW-0520">NAD</keyword>
<keyword evidence="2 7" id="KW-0812">Transmembrane</keyword>
<evidence type="ECO:0000256" key="3">
    <source>
        <dbReference type="ARBA" id="ARBA00022967"/>
    </source>
</evidence>
<feature type="transmembrane region" description="Helical" evidence="7">
    <location>
        <begin position="129"/>
        <end position="147"/>
    </location>
</feature>
<dbReference type="HAMAP" id="MF_00445">
    <property type="entry name" value="NDH1_NuoN_1"/>
    <property type="match status" value="1"/>
</dbReference>
<dbReference type="EMBL" id="KY629619">
    <property type="protein sequence ID" value="AST08901.1"/>
    <property type="molecule type" value="Genomic_DNA"/>
</dbReference>
<feature type="transmembrane region" description="Helical" evidence="7">
    <location>
        <begin position="331"/>
        <end position="352"/>
    </location>
</feature>
<dbReference type="AlphaFoldDB" id="A0A2I4S779"/>
<dbReference type="GO" id="GO:0016020">
    <property type="term" value="C:membrane"/>
    <property type="evidence" value="ECO:0007669"/>
    <property type="project" value="UniProtKB-SubCell"/>
</dbReference>
<keyword evidence="4 7" id="KW-1133">Transmembrane helix</keyword>
<evidence type="ECO:0000256" key="7">
    <source>
        <dbReference type="SAM" id="Phobius"/>
    </source>
</evidence>
<feature type="transmembrane region" description="Helical" evidence="7">
    <location>
        <begin position="271"/>
        <end position="293"/>
    </location>
</feature>
<comment type="subcellular location">
    <subcellularLocation>
        <location evidence="1">Membrane</location>
        <topology evidence="1">Multi-pass membrane protein</topology>
    </subcellularLocation>
</comment>
<keyword evidence="3" id="KW-1278">Translocase</keyword>
<evidence type="ECO:0000256" key="2">
    <source>
        <dbReference type="ARBA" id="ARBA00022692"/>
    </source>
</evidence>
<protein>
    <submittedName>
        <fullName evidence="9">NADH dehydrogenase subunit 2</fullName>
    </submittedName>
</protein>
<feature type="transmembrane region" description="Helical" evidence="7">
    <location>
        <begin position="482"/>
        <end position="502"/>
    </location>
</feature>
<name>A0A2I4S779_9CHLO</name>
<evidence type="ECO:0000256" key="1">
    <source>
        <dbReference type="ARBA" id="ARBA00004141"/>
    </source>
</evidence>
<feature type="transmembrane region" description="Helical" evidence="7">
    <location>
        <begin position="29"/>
        <end position="48"/>
    </location>
</feature>
<dbReference type="PANTHER" id="PTHR22773">
    <property type="entry name" value="NADH DEHYDROGENASE"/>
    <property type="match status" value="1"/>
</dbReference>
<reference evidence="9" key="1">
    <citation type="journal article" date="2017" name="Sci. Rep.">
        <title>Multiple origins of endosymbionts in Chlorellaceae with no reductive effects on the plastid or mitochondrial genomes.</title>
        <authorList>
            <person name="Fan W."/>
            <person name="Guo W."/>
            <person name="Van Etten J.L."/>
            <person name="Mower J.P."/>
        </authorList>
    </citation>
    <scope>NUCLEOTIDE SEQUENCE</scope>
</reference>
<dbReference type="Pfam" id="PF00361">
    <property type="entry name" value="Proton_antipo_M"/>
    <property type="match status" value="1"/>
</dbReference>
<keyword evidence="9" id="KW-0496">Mitochondrion</keyword>
<evidence type="ECO:0000256" key="4">
    <source>
        <dbReference type="ARBA" id="ARBA00022989"/>
    </source>
</evidence>
<dbReference type="NCBIfam" id="TIGR01770">
    <property type="entry name" value="NDH_I_N"/>
    <property type="match status" value="1"/>
</dbReference>
<organism evidence="9">
    <name type="scientific">Micractinium conductrix</name>
    <dbReference type="NCBI Taxonomy" id="554055"/>
    <lineage>
        <taxon>Eukaryota</taxon>
        <taxon>Viridiplantae</taxon>
        <taxon>Chlorophyta</taxon>
        <taxon>core chlorophytes</taxon>
        <taxon>Trebouxiophyceae</taxon>
        <taxon>Chlorellales</taxon>
        <taxon>Chlorellaceae</taxon>
        <taxon>Chlorella clade</taxon>
        <taxon>Micractinium</taxon>
    </lineage>
</organism>
<proteinExistence type="inferred from homology"/>
<feature type="domain" description="NADH:quinone oxidoreductase/Mrp antiporter transmembrane" evidence="8">
    <location>
        <begin position="149"/>
        <end position="456"/>
    </location>
</feature>
<dbReference type="InterPro" id="IPR001750">
    <property type="entry name" value="ND/Mrp_TM"/>
</dbReference>
<feature type="transmembrane region" description="Helical" evidence="7">
    <location>
        <begin position="227"/>
        <end position="250"/>
    </location>
</feature>
<feature type="transmembrane region" description="Helical" evidence="7">
    <location>
        <begin position="358"/>
        <end position="378"/>
    </location>
</feature>
<gene>
    <name evidence="9" type="primary">nad2</name>
</gene>
<feature type="transmembrane region" description="Helical" evidence="7">
    <location>
        <begin position="305"/>
        <end position="324"/>
    </location>
</feature>
<keyword evidence="6 7" id="KW-0472">Membrane</keyword>
<evidence type="ECO:0000256" key="6">
    <source>
        <dbReference type="ARBA" id="ARBA00023136"/>
    </source>
</evidence>
<evidence type="ECO:0000313" key="9">
    <source>
        <dbReference type="EMBL" id="AST08901.1"/>
    </source>
</evidence>
<feature type="transmembrane region" description="Helical" evidence="7">
    <location>
        <begin position="101"/>
        <end position="122"/>
    </location>
</feature>
<feature type="transmembrane region" description="Helical" evidence="7">
    <location>
        <begin position="153"/>
        <end position="172"/>
    </location>
</feature>
<feature type="transmembrane region" description="Helical" evidence="7">
    <location>
        <begin position="60"/>
        <end position="81"/>
    </location>
</feature>
<feature type="transmembrane region" description="Helical" evidence="7">
    <location>
        <begin position="184"/>
        <end position="207"/>
    </location>
</feature>
<dbReference type="GO" id="GO:0042773">
    <property type="term" value="P:ATP synthesis coupled electron transport"/>
    <property type="evidence" value="ECO:0007669"/>
    <property type="project" value="InterPro"/>
</dbReference>
<accession>A0A2I4S779</accession>
<evidence type="ECO:0000259" key="8">
    <source>
        <dbReference type="Pfam" id="PF00361"/>
    </source>
</evidence>